<keyword evidence="1" id="KW-0547">Nucleotide-binding</keyword>
<evidence type="ECO:0000313" key="8">
    <source>
        <dbReference type="EMBL" id="SUZ81870.1"/>
    </source>
</evidence>
<dbReference type="PANTHER" id="PTHR32071">
    <property type="entry name" value="TRANSCRIPTIONAL REGULATORY PROTEIN"/>
    <property type="match status" value="1"/>
</dbReference>
<dbReference type="Pfam" id="PF06490">
    <property type="entry name" value="FleQ"/>
    <property type="match status" value="1"/>
</dbReference>
<dbReference type="FunFam" id="3.40.50.300:FF:000006">
    <property type="entry name" value="DNA-binding transcriptional regulator NtrC"/>
    <property type="match status" value="1"/>
</dbReference>
<dbReference type="Pfam" id="PF02954">
    <property type="entry name" value="HTH_8"/>
    <property type="match status" value="1"/>
</dbReference>
<keyword evidence="5" id="KW-0804">Transcription</keyword>
<proteinExistence type="predicted"/>
<feature type="region of interest" description="Disordered" evidence="6">
    <location>
        <begin position="487"/>
        <end position="530"/>
    </location>
</feature>
<dbReference type="PROSITE" id="PS50045">
    <property type="entry name" value="SIGMA54_INTERACT_4"/>
    <property type="match status" value="1"/>
</dbReference>
<dbReference type="PROSITE" id="PS00675">
    <property type="entry name" value="SIGMA54_INTERACT_1"/>
    <property type="match status" value="1"/>
</dbReference>
<feature type="compositionally biased region" description="Polar residues" evidence="6">
    <location>
        <begin position="499"/>
        <end position="512"/>
    </location>
</feature>
<reference evidence="8" key="1">
    <citation type="submission" date="2018-05" db="EMBL/GenBank/DDBJ databases">
        <authorList>
            <person name="Lanie J.A."/>
            <person name="Ng W.-L."/>
            <person name="Kazmierczak K.M."/>
            <person name="Andrzejewski T.M."/>
            <person name="Davidsen T.M."/>
            <person name="Wayne K.J."/>
            <person name="Tettelin H."/>
            <person name="Glass J.I."/>
            <person name="Rusch D."/>
            <person name="Podicherti R."/>
            <person name="Tsui H.-C.T."/>
            <person name="Winkler M.E."/>
        </authorList>
    </citation>
    <scope>NUCLEOTIDE SEQUENCE</scope>
</reference>
<gene>
    <name evidence="8" type="ORF">METZ01_LOCUS34724</name>
</gene>
<accession>A0A381QRW6</accession>
<dbReference type="InterPro" id="IPR002078">
    <property type="entry name" value="Sigma_54_int"/>
</dbReference>
<dbReference type="PANTHER" id="PTHR32071:SF117">
    <property type="entry name" value="PTS-DEPENDENT DIHYDROXYACETONE KINASE OPERON REGULATORY PROTEIN-RELATED"/>
    <property type="match status" value="1"/>
</dbReference>
<name>A0A381QRW6_9ZZZZ</name>
<dbReference type="Gene3D" id="1.10.8.60">
    <property type="match status" value="1"/>
</dbReference>
<dbReference type="GO" id="GO:0005524">
    <property type="term" value="F:ATP binding"/>
    <property type="evidence" value="ECO:0007669"/>
    <property type="project" value="UniProtKB-KW"/>
</dbReference>
<dbReference type="PROSITE" id="PS00676">
    <property type="entry name" value="SIGMA54_INTERACT_2"/>
    <property type="match status" value="1"/>
</dbReference>
<evidence type="ECO:0000256" key="1">
    <source>
        <dbReference type="ARBA" id="ARBA00022741"/>
    </source>
</evidence>
<dbReference type="InterPro" id="IPR058031">
    <property type="entry name" value="AAA_lid_NorR"/>
</dbReference>
<dbReference type="CDD" id="cd00009">
    <property type="entry name" value="AAA"/>
    <property type="match status" value="1"/>
</dbReference>
<keyword evidence="2" id="KW-0067">ATP-binding</keyword>
<keyword evidence="4" id="KW-0238">DNA-binding</keyword>
<evidence type="ECO:0000256" key="4">
    <source>
        <dbReference type="ARBA" id="ARBA00023125"/>
    </source>
</evidence>
<sequence>MIQATRILLIDDNEESRHDLETILAFIGESTVPATSNYWQSPATDLVSKSSDIAVAIIGTCEQSDLATLMKGIYDWDAGIPFILVGEHEIPNSLISEVISNITTKLDMELRHQSLLDAIHKAKVFNEHFNRLRGFDGVRDYNMFRNLVGKSEAIQCVRQMMAQVANAEVSVLITGESGTGKEVVARNMHLNSARSENPFVPINCGAIPRELLESELFGHEKGAFTDAIASRAGRFELADGGTLFLDEIGDMPLNMQVKLLRVLQDRSFERVGGVKTIQTDVRIMAATHQDLEQMIEEGQFRQDLYYRLNVFPIEVPPLRERAEDLPLLLDELISAMESENRGSVRFNSGAIASLCQHPWLGNVRELANLVERMAIMHPHGIVGIKDLPEKFRHLGDDEIALVEIGGDVNESVISIDDTQATRSQTSSVQALLPVNGLDLKEYLTNLEKDLIAQALSDSGGVVARAAGRLQLRRTTLVEKMRKYKLSRRPKIEEEMGAEQLQSGQQEGSPENITESKEEKQGRAPDDAISA</sequence>
<evidence type="ECO:0000259" key="7">
    <source>
        <dbReference type="PROSITE" id="PS50045"/>
    </source>
</evidence>
<dbReference type="AlphaFoldDB" id="A0A381QRW6"/>
<dbReference type="GO" id="GO:0006355">
    <property type="term" value="P:regulation of DNA-templated transcription"/>
    <property type="evidence" value="ECO:0007669"/>
    <property type="project" value="InterPro"/>
</dbReference>
<feature type="domain" description="Sigma-54 factor interaction" evidence="7">
    <location>
        <begin position="147"/>
        <end position="375"/>
    </location>
</feature>
<evidence type="ECO:0000256" key="2">
    <source>
        <dbReference type="ARBA" id="ARBA00022840"/>
    </source>
</evidence>
<feature type="compositionally biased region" description="Basic and acidic residues" evidence="6">
    <location>
        <begin position="513"/>
        <end position="530"/>
    </location>
</feature>
<dbReference type="InterPro" id="IPR027417">
    <property type="entry name" value="P-loop_NTPase"/>
</dbReference>
<dbReference type="PRINTS" id="PR01590">
    <property type="entry name" value="HTHFIS"/>
</dbReference>
<dbReference type="GO" id="GO:0043565">
    <property type="term" value="F:sequence-specific DNA binding"/>
    <property type="evidence" value="ECO:0007669"/>
    <property type="project" value="InterPro"/>
</dbReference>
<dbReference type="Gene3D" id="1.10.10.60">
    <property type="entry name" value="Homeodomain-like"/>
    <property type="match status" value="1"/>
</dbReference>
<dbReference type="InterPro" id="IPR002197">
    <property type="entry name" value="HTH_Fis"/>
</dbReference>
<dbReference type="Gene3D" id="3.40.50.300">
    <property type="entry name" value="P-loop containing nucleotide triphosphate hydrolases"/>
    <property type="match status" value="1"/>
</dbReference>
<dbReference type="SUPFAM" id="SSF46689">
    <property type="entry name" value="Homeodomain-like"/>
    <property type="match status" value="1"/>
</dbReference>
<organism evidence="8">
    <name type="scientific">marine metagenome</name>
    <dbReference type="NCBI Taxonomy" id="408172"/>
    <lineage>
        <taxon>unclassified sequences</taxon>
        <taxon>metagenomes</taxon>
        <taxon>ecological metagenomes</taxon>
    </lineage>
</organism>
<dbReference type="Pfam" id="PF00158">
    <property type="entry name" value="Sigma54_activat"/>
    <property type="match status" value="1"/>
</dbReference>
<dbReference type="InterPro" id="IPR025943">
    <property type="entry name" value="Sigma_54_int_dom_ATP-bd_2"/>
</dbReference>
<dbReference type="InterPro" id="IPR003593">
    <property type="entry name" value="AAA+_ATPase"/>
</dbReference>
<dbReference type="InterPro" id="IPR009057">
    <property type="entry name" value="Homeodomain-like_sf"/>
</dbReference>
<dbReference type="SUPFAM" id="SSF52540">
    <property type="entry name" value="P-loop containing nucleoside triphosphate hydrolases"/>
    <property type="match status" value="1"/>
</dbReference>
<protein>
    <recommendedName>
        <fullName evidence="7">Sigma-54 factor interaction domain-containing protein</fullName>
    </recommendedName>
</protein>
<evidence type="ECO:0000256" key="5">
    <source>
        <dbReference type="ARBA" id="ARBA00023163"/>
    </source>
</evidence>
<dbReference type="InterPro" id="IPR010518">
    <property type="entry name" value="FleQ"/>
</dbReference>
<evidence type="ECO:0000256" key="3">
    <source>
        <dbReference type="ARBA" id="ARBA00023015"/>
    </source>
</evidence>
<dbReference type="SMART" id="SM00382">
    <property type="entry name" value="AAA"/>
    <property type="match status" value="1"/>
</dbReference>
<dbReference type="Gene3D" id="3.40.50.2300">
    <property type="match status" value="1"/>
</dbReference>
<dbReference type="InterPro" id="IPR025662">
    <property type="entry name" value="Sigma_54_int_dom_ATP-bd_1"/>
</dbReference>
<keyword evidence="3" id="KW-0805">Transcription regulation</keyword>
<dbReference type="Pfam" id="PF25601">
    <property type="entry name" value="AAA_lid_14"/>
    <property type="match status" value="1"/>
</dbReference>
<dbReference type="EMBL" id="UINC01001483">
    <property type="protein sequence ID" value="SUZ81870.1"/>
    <property type="molecule type" value="Genomic_DNA"/>
</dbReference>
<evidence type="ECO:0000256" key="6">
    <source>
        <dbReference type="SAM" id="MobiDB-lite"/>
    </source>
</evidence>